<feature type="compositionally biased region" description="Basic and acidic residues" evidence="1">
    <location>
        <begin position="77"/>
        <end position="87"/>
    </location>
</feature>
<reference evidence="3 6" key="2">
    <citation type="submission" date="2019-08" db="EMBL/GenBank/DDBJ databases">
        <title>Dermacoccus abyssi strain HZAU 226, whole genome Nanopore sequencing project.</title>
        <authorList>
            <person name="Guo A."/>
            <person name="Zhang X."/>
            <person name="Ruan Y."/>
            <person name="Liu W."/>
            <person name="Chen Q."/>
            <person name="Gu L."/>
        </authorList>
    </citation>
    <scope>NUCLEOTIDE SEQUENCE [LARGE SCALE GENOMIC DNA]</scope>
    <source>
        <strain evidence="3 6">HZAU 226</strain>
    </source>
</reference>
<keyword evidence="2" id="KW-0472">Membrane</keyword>
<proteinExistence type="predicted"/>
<name>A0A417YYT7_9MICO</name>
<feature type="region of interest" description="Disordered" evidence="1">
    <location>
        <begin position="63"/>
        <end position="87"/>
    </location>
</feature>
<dbReference type="Proteomes" id="UP000285376">
    <property type="component" value="Unassembled WGS sequence"/>
</dbReference>
<evidence type="ECO:0000256" key="1">
    <source>
        <dbReference type="SAM" id="MobiDB-lite"/>
    </source>
</evidence>
<accession>A0A417YYT7</accession>
<keyword evidence="2" id="KW-1133">Transmembrane helix</keyword>
<keyword evidence="2" id="KW-0812">Transmembrane</keyword>
<dbReference type="EMBL" id="QWLM01000026">
    <property type="protein sequence ID" value="RHW43089.1"/>
    <property type="molecule type" value="Genomic_DNA"/>
</dbReference>
<dbReference type="RefSeq" id="WP_047312459.1">
    <property type="nucleotide sequence ID" value="NZ_CBCRVH010000025.1"/>
</dbReference>
<protein>
    <submittedName>
        <fullName evidence="4">Uncharacterized protein</fullName>
    </submittedName>
</protein>
<evidence type="ECO:0000313" key="3">
    <source>
        <dbReference type="EMBL" id="QEH94152.1"/>
    </source>
</evidence>
<feature type="transmembrane region" description="Helical" evidence="2">
    <location>
        <begin position="6"/>
        <end position="25"/>
    </location>
</feature>
<reference evidence="4 5" key="1">
    <citation type="submission" date="2018-08" db="EMBL/GenBank/DDBJ databases">
        <title>Whole genome sequence analysis of Dermacoccus abyssi bacteria isolated from Deep Mariana trench Micromonospora spp reveals genes involved in the environmental adaptation and production of secondary metabolites.</title>
        <authorList>
            <person name="Abdel-Mageed W.M."/>
            <person name="Lehri B."/>
            <person name="Nouioui I."/>
            <person name="Goodfellow I."/>
            <person name="Jaspars M."/>
            <person name="Karlyshev A."/>
        </authorList>
    </citation>
    <scope>NUCLEOTIDE SEQUENCE [LARGE SCALE GENOMIC DNA]</scope>
    <source>
        <strain evidence="4 5">MT1.1</strain>
    </source>
</reference>
<evidence type="ECO:0000313" key="5">
    <source>
        <dbReference type="Proteomes" id="UP000285376"/>
    </source>
</evidence>
<evidence type="ECO:0000256" key="2">
    <source>
        <dbReference type="SAM" id="Phobius"/>
    </source>
</evidence>
<organism evidence="4 5">
    <name type="scientific">Dermacoccus abyssi</name>
    <dbReference type="NCBI Taxonomy" id="322596"/>
    <lineage>
        <taxon>Bacteria</taxon>
        <taxon>Bacillati</taxon>
        <taxon>Actinomycetota</taxon>
        <taxon>Actinomycetes</taxon>
        <taxon>Micrococcales</taxon>
        <taxon>Dermacoccaceae</taxon>
        <taxon>Dermacoccus</taxon>
    </lineage>
</organism>
<dbReference type="EMBL" id="CP043031">
    <property type="protein sequence ID" value="QEH94152.1"/>
    <property type="molecule type" value="Genomic_DNA"/>
</dbReference>
<dbReference type="Proteomes" id="UP000323565">
    <property type="component" value="Chromosome"/>
</dbReference>
<sequence>MDTLWPAIQTLVPSIGILGLFYVIMRHIMEGDRRERIAQQQWERDHDLAKGTVAPKEADAVLQNAHLPKSAPGTMDSRIDRSVDRDN</sequence>
<gene>
    <name evidence="4" type="ORF">D1832_14465</name>
    <name evidence="3" type="ORF">FV141_11915</name>
</gene>
<evidence type="ECO:0000313" key="4">
    <source>
        <dbReference type="EMBL" id="RHW43089.1"/>
    </source>
</evidence>
<keyword evidence="6" id="KW-1185">Reference proteome</keyword>
<evidence type="ECO:0000313" key="6">
    <source>
        <dbReference type="Proteomes" id="UP000323565"/>
    </source>
</evidence>
<dbReference type="AlphaFoldDB" id="A0A417YYT7"/>